<name>A0A918TWR3_9RHOB</name>
<dbReference type="InterPro" id="IPR021322">
    <property type="entry name" value="DUF2924"/>
</dbReference>
<evidence type="ECO:0000313" key="2">
    <source>
        <dbReference type="Proteomes" id="UP000638981"/>
    </source>
</evidence>
<reference evidence="1" key="2">
    <citation type="submission" date="2020-09" db="EMBL/GenBank/DDBJ databases">
        <authorList>
            <person name="Sun Q."/>
            <person name="Kim S."/>
        </authorList>
    </citation>
    <scope>NUCLEOTIDE SEQUENCE</scope>
    <source>
        <strain evidence="1">KCTC 23310</strain>
    </source>
</reference>
<gene>
    <name evidence="1" type="ORF">GCM10007315_34120</name>
</gene>
<organism evidence="1 2">
    <name type="scientific">Neogemmobacter tilapiae</name>
    <dbReference type="NCBI Taxonomy" id="875041"/>
    <lineage>
        <taxon>Bacteria</taxon>
        <taxon>Pseudomonadati</taxon>
        <taxon>Pseudomonadota</taxon>
        <taxon>Alphaproteobacteria</taxon>
        <taxon>Rhodobacterales</taxon>
        <taxon>Paracoccaceae</taxon>
        <taxon>Neogemmobacter</taxon>
    </lineage>
</organism>
<protein>
    <recommendedName>
        <fullName evidence="3">DUF2924 domain-containing protein</fullName>
    </recommendedName>
</protein>
<evidence type="ECO:0008006" key="3">
    <source>
        <dbReference type="Google" id="ProtNLM"/>
    </source>
</evidence>
<dbReference type="EMBL" id="BMYJ01000014">
    <property type="protein sequence ID" value="GHC66513.1"/>
    <property type="molecule type" value="Genomic_DNA"/>
</dbReference>
<accession>A0A918TWR3</accession>
<dbReference type="RefSeq" id="WP_229804898.1">
    <property type="nucleotide sequence ID" value="NZ_BMYJ01000014.1"/>
</dbReference>
<keyword evidence="2" id="KW-1185">Reference proteome</keyword>
<reference evidence="1" key="1">
    <citation type="journal article" date="2014" name="Int. J. Syst. Evol. Microbiol.">
        <title>Complete genome sequence of Corynebacterium casei LMG S-19264T (=DSM 44701T), isolated from a smear-ripened cheese.</title>
        <authorList>
            <consortium name="US DOE Joint Genome Institute (JGI-PGF)"/>
            <person name="Walter F."/>
            <person name="Albersmeier A."/>
            <person name="Kalinowski J."/>
            <person name="Ruckert C."/>
        </authorList>
    </citation>
    <scope>NUCLEOTIDE SEQUENCE</scope>
    <source>
        <strain evidence="1">KCTC 23310</strain>
    </source>
</reference>
<evidence type="ECO:0000313" key="1">
    <source>
        <dbReference type="EMBL" id="GHC66513.1"/>
    </source>
</evidence>
<sequence length="146" mass="16305">MSRAAPRGKGLLSDLEQTVEALAGLDLHGLRAVWQQQFGLPPKLRSTDLLRHLLAWRLQAAFHGGLDRESRRRLARRGAIAPEGQHLGLGAVLRRDWQGRRIEAVVEAEGFRWEGKLYPSLSAVARAVTGSRWNGPRFFGLRGVRP</sequence>
<proteinExistence type="predicted"/>
<comment type="caution">
    <text evidence="1">The sequence shown here is derived from an EMBL/GenBank/DDBJ whole genome shotgun (WGS) entry which is preliminary data.</text>
</comment>
<dbReference type="Pfam" id="PF11149">
    <property type="entry name" value="DUF2924"/>
    <property type="match status" value="1"/>
</dbReference>
<dbReference type="AlphaFoldDB" id="A0A918TWR3"/>
<dbReference type="Proteomes" id="UP000638981">
    <property type="component" value="Unassembled WGS sequence"/>
</dbReference>